<organism evidence="4 5">
    <name type="scientific">Shimia marina</name>
    <dbReference type="NCBI Taxonomy" id="321267"/>
    <lineage>
        <taxon>Bacteria</taxon>
        <taxon>Pseudomonadati</taxon>
        <taxon>Pseudomonadota</taxon>
        <taxon>Alphaproteobacteria</taxon>
        <taxon>Rhodobacterales</taxon>
        <taxon>Roseobacteraceae</taxon>
    </lineage>
</organism>
<dbReference type="InterPro" id="IPR014036">
    <property type="entry name" value="DeoR-like_C"/>
</dbReference>
<dbReference type="GO" id="GO:0003700">
    <property type="term" value="F:DNA-binding transcription factor activity"/>
    <property type="evidence" value="ECO:0007669"/>
    <property type="project" value="InterPro"/>
</dbReference>
<evidence type="ECO:0000313" key="4">
    <source>
        <dbReference type="EMBL" id="CUH52761.1"/>
    </source>
</evidence>
<dbReference type="InterPro" id="IPR001034">
    <property type="entry name" value="DeoR_HTH"/>
</dbReference>
<evidence type="ECO:0000313" key="5">
    <source>
        <dbReference type="Proteomes" id="UP000054823"/>
    </source>
</evidence>
<dbReference type="InterPro" id="IPR050313">
    <property type="entry name" value="Carb_Metab_HTH_regulators"/>
</dbReference>
<feature type="domain" description="HTH deoR-type" evidence="3">
    <location>
        <begin position="7"/>
        <end position="62"/>
    </location>
</feature>
<dbReference type="PROSITE" id="PS51000">
    <property type="entry name" value="HTH_DEOR_2"/>
    <property type="match status" value="1"/>
</dbReference>
<dbReference type="Gene3D" id="3.40.50.1360">
    <property type="match status" value="1"/>
</dbReference>
<accession>A0A0P1ER79</accession>
<dbReference type="InterPro" id="IPR036388">
    <property type="entry name" value="WH-like_DNA-bd_sf"/>
</dbReference>
<dbReference type="SUPFAM" id="SSF46785">
    <property type="entry name" value="Winged helix' DNA-binding domain"/>
    <property type="match status" value="1"/>
</dbReference>
<dbReference type="EMBL" id="CYPW01000024">
    <property type="protein sequence ID" value="CUH52761.1"/>
    <property type="molecule type" value="Genomic_DNA"/>
</dbReference>
<dbReference type="Pfam" id="PF08220">
    <property type="entry name" value="HTH_DeoR"/>
    <property type="match status" value="1"/>
</dbReference>
<keyword evidence="5" id="KW-1185">Reference proteome</keyword>
<evidence type="ECO:0000256" key="1">
    <source>
        <dbReference type="ARBA" id="ARBA00023015"/>
    </source>
</evidence>
<gene>
    <name evidence="4" type="primary">glpR_2</name>
    <name evidence="4" type="ORF">SHM7688_02208</name>
</gene>
<dbReference type="InterPro" id="IPR036390">
    <property type="entry name" value="WH_DNA-bd_sf"/>
</dbReference>
<dbReference type="PANTHER" id="PTHR30363:SF44">
    <property type="entry name" value="AGA OPERON TRANSCRIPTIONAL REPRESSOR-RELATED"/>
    <property type="match status" value="1"/>
</dbReference>
<dbReference type="Gene3D" id="1.10.10.10">
    <property type="entry name" value="Winged helix-like DNA-binding domain superfamily/Winged helix DNA-binding domain"/>
    <property type="match status" value="1"/>
</dbReference>
<dbReference type="OrthoDB" id="9814815at2"/>
<dbReference type="Proteomes" id="UP000054823">
    <property type="component" value="Unassembled WGS sequence"/>
</dbReference>
<dbReference type="SMART" id="SM00420">
    <property type="entry name" value="HTH_DEOR"/>
    <property type="match status" value="1"/>
</dbReference>
<dbReference type="SUPFAM" id="SSF100950">
    <property type="entry name" value="NagB/RpiA/CoA transferase-like"/>
    <property type="match status" value="1"/>
</dbReference>
<dbReference type="InterPro" id="IPR037171">
    <property type="entry name" value="NagB/RpiA_transferase-like"/>
</dbReference>
<dbReference type="RefSeq" id="WP_058239969.1">
    <property type="nucleotide sequence ID" value="NZ_CYPW01000024.1"/>
</dbReference>
<protein>
    <submittedName>
        <fullName evidence="4">Glycerol-3-phosphate regulon repressor</fullName>
    </submittedName>
</protein>
<evidence type="ECO:0000256" key="2">
    <source>
        <dbReference type="ARBA" id="ARBA00023163"/>
    </source>
</evidence>
<reference evidence="4 5" key="1">
    <citation type="submission" date="2015-09" db="EMBL/GenBank/DDBJ databases">
        <authorList>
            <consortium name="Swine Surveillance"/>
        </authorList>
    </citation>
    <scope>NUCLEOTIDE SEQUENCE [LARGE SCALE GENOMIC DNA]</scope>
    <source>
        <strain evidence="4 5">CECT 7688</strain>
    </source>
</reference>
<evidence type="ECO:0000259" key="3">
    <source>
        <dbReference type="PROSITE" id="PS51000"/>
    </source>
</evidence>
<name>A0A0P1ER79_9RHOB</name>
<dbReference type="STRING" id="321267.SHM7688_02208"/>
<dbReference type="PANTHER" id="PTHR30363">
    <property type="entry name" value="HTH-TYPE TRANSCRIPTIONAL REGULATOR SRLR-RELATED"/>
    <property type="match status" value="1"/>
</dbReference>
<proteinExistence type="predicted"/>
<dbReference type="AlphaFoldDB" id="A0A0P1ER79"/>
<dbReference type="Pfam" id="PF00455">
    <property type="entry name" value="DeoRC"/>
    <property type="match status" value="1"/>
</dbReference>
<keyword evidence="1" id="KW-0805">Transcription regulation</keyword>
<dbReference type="SMART" id="SM01134">
    <property type="entry name" value="DeoRC"/>
    <property type="match status" value="1"/>
</dbReference>
<keyword evidence="2" id="KW-0804">Transcription</keyword>
<sequence>MDAGNFSHRELELLSALRNLGGSARSSELAKHMNVSEETIRRGIKSLSKAGALERVHGGAYLIGGVGDPSYFQRMGLFQQEKRRIAKHVAKQVRGNMTVFLDVGSTTAFVAERLRKLSGLTIVTNSMGIAQTLMGTSDNRVHFLGGEMHSKERGTFGTQTEKQAQRFVFDVAVLSVDGLSAKRGASFANVAEATLSEVVADCSERVVIGMDHNKFGLKAPHVGLSPKAIHSLIVDKKPEKEMARALKSWDVALVVVPDEKTDGETDACLEDKE</sequence>
<dbReference type="PRINTS" id="PR00037">
    <property type="entry name" value="HTHLACR"/>
</dbReference>